<dbReference type="GO" id="GO:0004707">
    <property type="term" value="F:MAP kinase activity"/>
    <property type="evidence" value="ECO:0007669"/>
    <property type="project" value="UniProtKB-EC"/>
</dbReference>
<proteinExistence type="predicted"/>
<dbReference type="OrthoDB" id="4062651at2759"/>
<evidence type="ECO:0000259" key="8">
    <source>
        <dbReference type="PROSITE" id="PS50011"/>
    </source>
</evidence>
<dbReference type="InterPro" id="IPR050117">
    <property type="entry name" value="MAPK"/>
</dbReference>
<evidence type="ECO:0000313" key="10">
    <source>
        <dbReference type="Proteomes" id="UP000250266"/>
    </source>
</evidence>
<keyword evidence="2" id="KW-0808">Transferase</keyword>
<dbReference type="SUPFAM" id="SSF56112">
    <property type="entry name" value="Protein kinase-like (PK-like)"/>
    <property type="match status" value="1"/>
</dbReference>
<keyword evidence="5" id="KW-0067">ATP-binding</keyword>
<protein>
    <submittedName>
        <fullName evidence="9">Kinase-like protein</fullName>
    </submittedName>
</protein>
<gene>
    <name evidence="9" type="ORF">K432DRAFT_410984</name>
</gene>
<organism evidence="9 10">
    <name type="scientific">Lepidopterella palustris CBS 459.81</name>
    <dbReference type="NCBI Taxonomy" id="1314670"/>
    <lineage>
        <taxon>Eukaryota</taxon>
        <taxon>Fungi</taxon>
        <taxon>Dikarya</taxon>
        <taxon>Ascomycota</taxon>
        <taxon>Pezizomycotina</taxon>
        <taxon>Dothideomycetes</taxon>
        <taxon>Pleosporomycetidae</taxon>
        <taxon>Mytilinidiales</taxon>
        <taxon>Argynnaceae</taxon>
        <taxon>Lepidopterella</taxon>
    </lineage>
</organism>
<dbReference type="InterPro" id="IPR008271">
    <property type="entry name" value="Ser/Thr_kinase_AS"/>
</dbReference>
<dbReference type="InterPro" id="IPR011009">
    <property type="entry name" value="Kinase-like_dom_sf"/>
</dbReference>
<comment type="catalytic activity">
    <reaction evidence="7">
        <text>L-seryl-[protein] + ATP = O-phospho-L-seryl-[protein] + ADP + H(+)</text>
        <dbReference type="Rhea" id="RHEA:17989"/>
        <dbReference type="Rhea" id="RHEA-COMP:9863"/>
        <dbReference type="Rhea" id="RHEA-COMP:11604"/>
        <dbReference type="ChEBI" id="CHEBI:15378"/>
        <dbReference type="ChEBI" id="CHEBI:29999"/>
        <dbReference type="ChEBI" id="CHEBI:30616"/>
        <dbReference type="ChEBI" id="CHEBI:83421"/>
        <dbReference type="ChEBI" id="CHEBI:456216"/>
        <dbReference type="EC" id="2.7.11.24"/>
    </reaction>
    <physiologicalReaction direction="left-to-right" evidence="7">
        <dbReference type="Rhea" id="RHEA:17990"/>
    </physiologicalReaction>
</comment>
<evidence type="ECO:0000256" key="5">
    <source>
        <dbReference type="ARBA" id="ARBA00022840"/>
    </source>
</evidence>
<evidence type="ECO:0000256" key="3">
    <source>
        <dbReference type="ARBA" id="ARBA00022741"/>
    </source>
</evidence>
<dbReference type="GO" id="GO:0005524">
    <property type="term" value="F:ATP binding"/>
    <property type="evidence" value="ECO:0007669"/>
    <property type="project" value="UniProtKB-KW"/>
</dbReference>
<sequence>MRRHRGLKYVHYAGVLHRDLKRRNILVNDNCDLKICDFGLARVQEDHITGYVSTQYYRAPEIMLNWQSYNNAVDIWSVGCIFAEMLTQPGGNSAA</sequence>
<keyword evidence="3" id="KW-0547">Nucleotide-binding</keyword>
<dbReference type="AlphaFoldDB" id="A0A8E2DWK4"/>
<dbReference type="FunFam" id="1.10.510.10:FF:000624">
    <property type="entry name" value="Mitogen-activated protein kinase"/>
    <property type="match status" value="1"/>
</dbReference>
<dbReference type="PROSITE" id="PS00108">
    <property type="entry name" value="PROTEIN_KINASE_ST"/>
    <property type="match status" value="1"/>
</dbReference>
<reference evidence="9 10" key="1">
    <citation type="journal article" date="2016" name="Nat. Commun.">
        <title>Ectomycorrhizal ecology is imprinted in the genome of the dominant symbiotic fungus Cenococcum geophilum.</title>
        <authorList>
            <consortium name="DOE Joint Genome Institute"/>
            <person name="Peter M."/>
            <person name="Kohler A."/>
            <person name="Ohm R.A."/>
            <person name="Kuo A."/>
            <person name="Krutzmann J."/>
            <person name="Morin E."/>
            <person name="Arend M."/>
            <person name="Barry K.W."/>
            <person name="Binder M."/>
            <person name="Choi C."/>
            <person name="Clum A."/>
            <person name="Copeland A."/>
            <person name="Grisel N."/>
            <person name="Haridas S."/>
            <person name="Kipfer T."/>
            <person name="LaButti K."/>
            <person name="Lindquist E."/>
            <person name="Lipzen A."/>
            <person name="Maire R."/>
            <person name="Meier B."/>
            <person name="Mihaltcheva S."/>
            <person name="Molinier V."/>
            <person name="Murat C."/>
            <person name="Poggeler S."/>
            <person name="Quandt C.A."/>
            <person name="Sperisen C."/>
            <person name="Tritt A."/>
            <person name="Tisserant E."/>
            <person name="Crous P.W."/>
            <person name="Henrissat B."/>
            <person name="Nehls U."/>
            <person name="Egli S."/>
            <person name="Spatafora J.W."/>
            <person name="Grigoriev I.V."/>
            <person name="Martin F.M."/>
        </authorList>
    </citation>
    <scope>NUCLEOTIDE SEQUENCE [LARGE SCALE GENOMIC DNA]</scope>
    <source>
        <strain evidence="9 10">CBS 459.81</strain>
    </source>
</reference>
<evidence type="ECO:0000256" key="6">
    <source>
        <dbReference type="ARBA" id="ARBA00047919"/>
    </source>
</evidence>
<dbReference type="EMBL" id="KV745960">
    <property type="protein sequence ID" value="OCK73111.1"/>
    <property type="molecule type" value="Genomic_DNA"/>
</dbReference>
<evidence type="ECO:0000313" key="9">
    <source>
        <dbReference type="EMBL" id="OCK73111.1"/>
    </source>
</evidence>
<comment type="catalytic activity">
    <reaction evidence="6">
        <text>L-threonyl-[protein] + ATP = O-phospho-L-threonyl-[protein] + ADP + H(+)</text>
        <dbReference type="Rhea" id="RHEA:46608"/>
        <dbReference type="Rhea" id="RHEA-COMP:11060"/>
        <dbReference type="Rhea" id="RHEA-COMP:11605"/>
        <dbReference type="ChEBI" id="CHEBI:15378"/>
        <dbReference type="ChEBI" id="CHEBI:30013"/>
        <dbReference type="ChEBI" id="CHEBI:30616"/>
        <dbReference type="ChEBI" id="CHEBI:61977"/>
        <dbReference type="ChEBI" id="CHEBI:456216"/>
        <dbReference type="EC" id="2.7.11.24"/>
    </reaction>
    <physiologicalReaction direction="left-to-right" evidence="6">
        <dbReference type="Rhea" id="RHEA:46609"/>
    </physiologicalReaction>
</comment>
<evidence type="ECO:0000256" key="4">
    <source>
        <dbReference type="ARBA" id="ARBA00022777"/>
    </source>
</evidence>
<evidence type="ECO:0000256" key="7">
    <source>
        <dbReference type="ARBA" id="ARBA00048130"/>
    </source>
</evidence>
<dbReference type="Pfam" id="PF00069">
    <property type="entry name" value="Pkinase"/>
    <property type="match status" value="1"/>
</dbReference>
<dbReference type="PANTHER" id="PTHR24055">
    <property type="entry name" value="MITOGEN-ACTIVATED PROTEIN KINASE"/>
    <property type="match status" value="1"/>
</dbReference>
<keyword evidence="10" id="KW-1185">Reference proteome</keyword>
<dbReference type="PROSITE" id="PS50011">
    <property type="entry name" value="PROTEIN_KINASE_DOM"/>
    <property type="match status" value="1"/>
</dbReference>
<feature type="domain" description="Protein kinase" evidence="8">
    <location>
        <begin position="1"/>
        <end position="95"/>
    </location>
</feature>
<name>A0A8E2DWK4_9PEZI</name>
<dbReference type="InterPro" id="IPR000719">
    <property type="entry name" value="Prot_kinase_dom"/>
</dbReference>
<dbReference type="SMART" id="SM00220">
    <property type="entry name" value="S_TKc"/>
    <property type="match status" value="1"/>
</dbReference>
<accession>A0A8E2DWK4</accession>
<evidence type="ECO:0000256" key="2">
    <source>
        <dbReference type="ARBA" id="ARBA00022679"/>
    </source>
</evidence>
<keyword evidence="4 9" id="KW-0418">Kinase</keyword>
<dbReference type="Gene3D" id="1.10.510.10">
    <property type="entry name" value="Transferase(Phosphotransferase) domain 1"/>
    <property type="match status" value="1"/>
</dbReference>
<evidence type="ECO:0000256" key="1">
    <source>
        <dbReference type="ARBA" id="ARBA00022527"/>
    </source>
</evidence>
<keyword evidence="1" id="KW-0723">Serine/threonine-protein kinase</keyword>
<dbReference type="Proteomes" id="UP000250266">
    <property type="component" value="Unassembled WGS sequence"/>
</dbReference>